<dbReference type="AlphaFoldDB" id="A0A6A6GY54"/>
<dbReference type="InterPro" id="IPR000873">
    <property type="entry name" value="AMP-dep_synth/lig_dom"/>
</dbReference>
<sequence length="518" mass="58470">MAEPRRIPPEGAGKRLLTAIIDSLARSDPQRCFMSIPATDNINDGLRDVSYATLARAIDRCAWWMESLLGKGVDFPSIATYLSPMDFRHVILIFASIKAGYKMFYSSPRNRPDVQVALLEKLQCTILFTPEKMSEAAKSVLDHRKMDKYILPELDHFLAEESVQPYPYSKTFEEARKDPYVVMHSSGTTGTPKILVMKQGTVAAHDAFQLFPSLGDEPWYGSYWAGKRVLTSFPWVHAGGVLLLSCGIYHDFTTVISCEWPLTGTAANHIHVHGNVQAAWYSPSVLIDVARNPSYLENISKLDNVSFAGGIMPPYVGDAIAKHTRLFGTYASTETGILPGNLPPQEDWNYYHYNKRLGHSFRHFAGDMYELIHTRDKALEPFQGIFYTFLDADTYAMRDLYIEHPTKPGWWRSSGRVDDVVVFADAKKLNVVPYEAVIEEHPEVATALICGTGRSRPAILLQPARWPETEHQERELVDRVWSTFEKANEAGPVYGRLIKELVVLTKEEKHRALRSGNQ</sequence>
<dbReference type="InterPro" id="IPR020845">
    <property type="entry name" value="AMP-binding_CS"/>
</dbReference>
<dbReference type="PANTHER" id="PTHR43439:SF2">
    <property type="entry name" value="ENZYME, PUTATIVE (JCVI)-RELATED"/>
    <property type="match status" value="1"/>
</dbReference>
<gene>
    <name evidence="4" type="ORF">EV356DRAFT_509093</name>
</gene>
<dbReference type="InterPro" id="IPR042099">
    <property type="entry name" value="ANL_N_sf"/>
</dbReference>
<evidence type="ECO:0000259" key="3">
    <source>
        <dbReference type="Pfam" id="PF00501"/>
    </source>
</evidence>
<name>A0A6A6GY54_VIRVR</name>
<evidence type="ECO:0000313" key="5">
    <source>
        <dbReference type="Proteomes" id="UP000800092"/>
    </source>
</evidence>
<dbReference type="PROSITE" id="PS00455">
    <property type="entry name" value="AMP_BINDING"/>
    <property type="match status" value="1"/>
</dbReference>
<keyword evidence="1" id="KW-0596">Phosphopantetheine</keyword>
<dbReference type="Pfam" id="PF00501">
    <property type="entry name" value="AMP-binding"/>
    <property type="match status" value="1"/>
</dbReference>
<dbReference type="Proteomes" id="UP000800092">
    <property type="component" value="Unassembled WGS sequence"/>
</dbReference>
<dbReference type="Pfam" id="PF23562">
    <property type="entry name" value="AMP-binding_C_3"/>
    <property type="match status" value="1"/>
</dbReference>
<proteinExistence type="predicted"/>
<accession>A0A6A6GY54</accession>
<evidence type="ECO:0000256" key="1">
    <source>
        <dbReference type="ARBA" id="ARBA00022450"/>
    </source>
</evidence>
<dbReference type="OrthoDB" id="429813at2759"/>
<dbReference type="PANTHER" id="PTHR43439">
    <property type="entry name" value="PHENYLACETATE-COENZYME A LIGASE"/>
    <property type="match status" value="1"/>
</dbReference>
<dbReference type="SUPFAM" id="SSF56801">
    <property type="entry name" value="Acetyl-CoA synthetase-like"/>
    <property type="match status" value="1"/>
</dbReference>
<dbReference type="EMBL" id="ML991842">
    <property type="protein sequence ID" value="KAF2230400.1"/>
    <property type="molecule type" value="Genomic_DNA"/>
</dbReference>
<keyword evidence="5" id="KW-1185">Reference proteome</keyword>
<dbReference type="Gene3D" id="3.40.50.12780">
    <property type="entry name" value="N-terminal domain of ligase-like"/>
    <property type="match status" value="1"/>
</dbReference>
<organism evidence="4 5">
    <name type="scientific">Viridothelium virens</name>
    <name type="common">Speckled blister lichen</name>
    <name type="synonym">Trypethelium virens</name>
    <dbReference type="NCBI Taxonomy" id="1048519"/>
    <lineage>
        <taxon>Eukaryota</taxon>
        <taxon>Fungi</taxon>
        <taxon>Dikarya</taxon>
        <taxon>Ascomycota</taxon>
        <taxon>Pezizomycotina</taxon>
        <taxon>Dothideomycetes</taxon>
        <taxon>Dothideomycetes incertae sedis</taxon>
        <taxon>Trypetheliales</taxon>
        <taxon>Trypetheliaceae</taxon>
        <taxon>Viridothelium</taxon>
    </lineage>
</organism>
<dbReference type="InterPro" id="IPR051414">
    <property type="entry name" value="Adenylate-forming_Reductase"/>
</dbReference>
<keyword evidence="2" id="KW-0597">Phosphoprotein</keyword>
<evidence type="ECO:0000313" key="4">
    <source>
        <dbReference type="EMBL" id="KAF2230400.1"/>
    </source>
</evidence>
<reference evidence="4" key="1">
    <citation type="journal article" date="2020" name="Stud. Mycol.">
        <title>101 Dothideomycetes genomes: a test case for predicting lifestyles and emergence of pathogens.</title>
        <authorList>
            <person name="Haridas S."/>
            <person name="Albert R."/>
            <person name="Binder M."/>
            <person name="Bloem J."/>
            <person name="Labutti K."/>
            <person name="Salamov A."/>
            <person name="Andreopoulos B."/>
            <person name="Baker S."/>
            <person name="Barry K."/>
            <person name="Bills G."/>
            <person name="Bluhm B."/>
            <person name="Cannon C."/>
            <person name="Castanera R."/>
            <person name="Culley D."/>
            <person name="Daum C."/>
            <person name="Ezra D."/>
            <person name="Gonzalez J."/>
            <person name="Henrissat B."/>
            <person name="Kuo A."/>
            <person name="Liang C."/>
            <person name="Lipzen A."/>
            <person name="Lutzoni F."/>
            <person name="Magnuson J."/>
            <person name="Mondo S."/>
            <person name="Nolan M."/>
            <person name="Ohm R."/>
            <person name="Pangilinan J."/>
            <person name="Park H.-J."/>
            <person name="Ramirez L."/>
            <person name="Alfaro M."/>
            <person name="Sun H."/>
            <person name="Tritt A."/>
            <person name="Yoshinaga Y."/>
            <person name="Zwiers L.-H."/>
            <person name="Turgeon B."/>
            <person name="Goodwin S."/>
            <person name="Spatafora J."/>
            <person name="Crous P."/>
            <person name="Grigoriev I."/>
        </authorList>
    </citation>
    <scope>NUCLEOTIDE SEQUENCE</scope>
    <source>
        <strain evidence="4">Tuck. ex Michener</strain>
    </source>
</reference>
<protein>
    <submittedName>
        <fullName evidence="4">Acetyl-CoA synthetase-like protein</fullName>
    </submittedName>
</protein>
<evidence type="ECO:0000256" key="2">
    <source>
        <dbReference type="ARBA" id="ARBA00022553"/>
    </source>
</evidence>
<feature type="domain" description="AMP-dependent synthetase/ligase" evidence="3">
    <location>
        <begin position="44"/>
        <end position="350"/>
    </location>
</feature>